<feature type="non-terminal residue" evidence="10">
    <location>
        <position position="1"/>
    </location>
</feature>
<dbReference type="GO" id="GO:0016887">
    <property type="term" value="F:ATP hydrolysis activity"/>
    <property type="evidence" value="ECO:0007669"/>
    <property type="project" value="InterPro"/>
</dbReference>
<accession>A0A5H2XNL0</accession>
<dbReference type="EMBL" id="AP020832">
    <property type="protein sequence ID" value="BBN68602.1"/>
    <property type="molecule type" value="Genomic_DNA"/>
</dbReference>
<keyword evidence="5" id="KW-0067">ATP-binding</keyword>
<dbReference type="GO" id="GO:0140359">
    <property type="term" value="F:ABC-type transporter activity"/>
    <property type="evidence" value="ECO:0007669"/>
    <property type="project" value="InterPro"/>
</dbReference>
<evidence type="ECO:0000256" key="1">
    <source>
        <dbReference type="ARBA" id="ARBA00004141"/>
    </source>
</evidence>
<gene>
    <name evidence="10" type="ORF">Prudu_495S000100</name>
</gene>
<evidence type="ECO:0000256" key="7">
    <source>
        <dbReference type="ARBA" id="ARBA00023136"/>
    </source>
</evidence>
<dbReference type="PANTHER" id="PTHR48040:SF60">
    <property type="entry name" value="ABC TRANSPORTER DOMAIN-CONTAINING PROTEIN"/>
    <property type="match status" value="1"/>
</dbReference>
<keyword evidence="3 8" id="KW-0812">Transmembrane</keyword>
<dbReference type="Pfam" id="PF00005">
    <property type="entry name" value="ABC_tran"/>
    <property type="match status" value="1"/>
</dbReference>
<proteinExistence type="predicted"/>
<dbReference type="Gene3D" id="3.40.50.300">
    <property type="entry name" value="P-loop containing nucleotide triphosphate hydrolases"/>
    <property type="match status" value="2"/>
</dbReference>
<comment type="subcellular location">
    <subcellularLocation>
        <location evidence="1">Membrane</location>
        <topology evidence="1">Multi-pass membrane protein</topology>
    </subcellularLocation>
</comment>
<evidence type="ECO:0000313" key="10">
    <source>
        <dbReference type="EMBL" id="BBN68602.1"/>
    </source>
</evidence>
<feature type="transmembrane region" description="Helical" evidence="8">
    <location>
        <begin position="313"/>
        <end position="336"/>
    </location>
</feature>
<dbReference type="InterPro" id="IPR034003">
    <property type="entry name" value="ABCG_PDR_2"/>
</dbReference>
<evidence type="ECO:0000256" key="4">
    <source>
        <dbReference type="ARBA" id="ARBA00022741"/>
    </source>
</evidence>
<dbReference type="SMART" id="SM00382">
    <property type="entry name" value="AAA"/>
    <property type="match status" value="1"/>
</dbReference>
<dbReference type="GO" id="GO:0016020">
    <property type="term" value="C:membrane"/>
    <property type="evidence" value="ECO:0007669"/>
    <property type="project" value="UniProtKB-SubCell"/>
</dbReference>
<keyword evidence="6 8" id="KW-1133">Transmembrane helix</keyword>
<dbReference type="FunFam" id="3.40.50.300:FF:002615">
    <property type="entry name" value="ABC transporter"/>
    <property type="match status" value="1"/>
</dbReference>
<evidence type="ECO:0000256" key="3">
    <source>
        <dbReference type="ARBA" id="ARBA00022692"/>
    </source>
</evidence>
<keyword evidence="2" id="KW-0813">Transport</keyword>
<reference evidence="10" key="1">
    <citation type="journal article" date="2019" name="Science">
        <title>Mutation of a bHLH transcription factor allowed almond domestication.</title>
        <authorList>
            <person name="Sanchez-Perez R."/>
            <person name="Pavan S."/>
            <person name="Mazzeo R."/>
            <person name="Moldovan C."/>
            <person name="Aiese Cigliano R."/>
            <person name="Del Cueto J."/>
            <person name="Ricciardi F."/>
            <person name="Lotti C."/>
            <person name="Ricciardi L."/>
            <person name="Dicenta F."/>
            <person name="Lopez-Marques R.L."/>
            <person name="Lindberg Moller B."/>
        </authorList>
    </citation>
    <scope>NUCLEOTIDE SEQUENCE</scope>
</reference>
<keyword evidence="4" id="KW-0547">Nucleotide-binding</keyword>
<dbReference type="InterPro" id="IPR013525">
    <property type="entry name" value="ABC2_TM"/>
</dbReference>
<feature type="transmembrane region" description="Helical" evidence="8">
    <location>
        <begin position="409"/>
        <end position="428"/>
    </location>
</feature>
<evidence type="ECO:0000256" key="6">
    <source>
        <dbReference type="ARBA" id="ARBA00022989"/>
    </source>
</evidence>
<dbReference type="SUPFAM" id="SSF52540">
    <property type="entry name" value="P-loop containing nucleoside triphosphate hydrolases"/>
    <property type="match status" value="1"/>
</dbReference>
<dbReference type="AlphaFoldDB" id="A0A5H2XNL0"/>
<evidence type="ECO:0000259" key="9">
    <source>
        <dbReference type="PROSITE" id="PS50893"/>
    </source>
</evidence>
<dbReference type="Pfam" id="PF01061">
    <property type="entry name" value="ABC2_membrane"/>
    <property type="match status" value="1"/>
</dbReference>
<evidence type="ECO:0000256" key="8">
    <source>
        <dbReference type="SAM" id="Phobius"/>
    </source>
</evidence>
<evidence type="ECO:0000256" key="2">
    <source>
        <dbReference type="ARBA" id="ARBA00022448"/>
    </source>
</evidence>
<feature type="transmembrane region" description="Helical" evidence="8">
    <location>
        <begin position="459"/>
        <end position="482"/>
    </location>
</feature>
<organism evidence="10">
    <name type="scientific">Prunus dulcis</name>
    <name type="common">Almond</name>
    <name type="synonym">Amygdalus dulcis</name>
    <dbReference type="NCBI Taxonomy" id="3755"/>
    <lineage>
        <taxon>Eukaryota</taxon>
        <taxon>Viridiplantae</taxon>
        <taxon>Streptophyta</taxon>
        <taxon>Embryophyta</taxon>
        <taxon>Tracheophyta</taxon>
        <taxon>Spermatophyta</taxon>
        <taxon>Magnoliopsida</taxon>
        <taxon>eudicotyledons</taxon>
        <taxon>Gunneridae</taxon>
        <taxon>Pentapetalae</taxon>
        <taxon>rosids</taxon>
        <taxon>fabids</taxon>
        <taxon>Rosales</taxon>
        <taxon>Rosaceae</taxon>
        <taxon>Amygdaloideae</taxon>
        <taxon>Amygdaleae</taxon>
        <taxon>Prunus</taxon>
    </lineage>
</organism>
<feature type="transmembrane region" description="Helical" evidence="8">
    <location>
        <begin position="348"/>
        <end position="372"/>
    </location>
</feature>
<sequence>EMKSQGIEEDRLQLLRDVSGAFRPGILTALVGVSGAGKTTLMDVLAGRKTSGYIEGSISISGYPKNQATFARVSGYCEQNDIHSPNCLMFVEEVMDLVELHPLRNSLVGLPGINGLSTEQRKRLTVAVELVANPSIIFMDEPTSGLDARAAAIVMRTVRNTVDTGRTLVCTIHQPSIDIFEAFDELLLMKRGGQVIYAGPLGRCSQRLIEYFQVSYSRITEIRDGYNPATWMLEISSPAVEAQLNVDFADIYQKSELYKHKEQDLLNLMGAMYSAIMFLGATNTASVQPVVAIERTVFYRERAAGMYSALPYAFAQVAIETIYVAVQTLVYSLILYSMIGFPWRVDKFFWFYYFILMCFIYFTLYGMMLVALTPGHQIAAIVMSFFLSFWNLFSGFLIPRTQIPIWWRWYYWGSPVAWTIYGLVTSQVGDKTSLVEVPGQARMSVQTYLKRRLGFEYDFLGAVVVAHIGFVLLFLFVFAYGIKYLNFQRR</sequence>
<dbReference type="InterPro" id="IPR027417">
    <property type="entry name" value="P-loop_NTPase"/>
</dbReference>
<dbReference type="PANTHER" id="PTHR48040">
    <property type="entry name" value="PLEIOTROPIC DRUG RESISTANCE PROTEIN 1-LIKE ISOFORM X1"/>
    <property type="match status" value="1"/>
</dbReference>
<evidence type="ECO:0000256" key="5">
    <source>
        <dbReference type="ARBA" id="ARBA00022840"/>
    </source>
</evidence>
<dbReference type="GO" id="GO:0005524">
    <property type="term" value="F:ATP binding"/>
    <property type="evidence" value="ECO:0007669"/>
    <property type="project" value="UniProtKB-KW"/>
</dbReference>
<feature type="domain" description="ABC transporter" evidence="9">
    <location>
        <begin position="2"/>
        <end position="216"/>
    </location>
</feature>
<protein>
    <submittedName>
        <fullName evidence="10">Pleiotropic drug resistance 11</fullName>
    </submittedName>
</protein>
<feature type="transmembrane region" description="Helical" evidence="8">
    <location>
        <begin position="378"/>
        <end position="397"/>
    </location>
</feature>
<name>A0A5H2XNL0_PRUDU</name>
<dbReference type="InterPro" id="IPR003593">
    <property type="entry name" value="AAA+_ATPase"/>
</dbReference>
<dbReference type="InterPro" id="IPR003439">
    <property type="entry name" value="ABC_transporter-like_ATP-bd"/>
</dbReference>
<dbReference type="PROSITE" id="PS50893">
    <property type="entry name" value="ABC_TRANSPORTER_2"/>
    <property type="match status" value="1"/>
</dbReference>
<keyword evidence="7 8" id="KW-0472">Membrane</keyword>
<dbReference type="CDD" id="cd03232">
    <property type="entry name" value="ABCG_PDR_domain2"/>
    <property type="match status" value="1"/>
</dbReference>